<evidence type="ECO:0000256" key="1">
    <source>
        <dbReference type="SAM" id="MobiDB-lite"/>
    </source>
</evidence>
<feature type="region of interest" description="Disordered" evidence="1">
    <location>
        <begin position="157"/>
        <end position="196"/>
    </location>
</feature>
<accession>A0A3B0AM95</accession>
<dbReference type="AlphaFoldDB" id="A0A3B0AM95"/>
<evidence type="ECO:0000313" key="4">
    <source>
        <dbReference type="Proteomes" id="UP000282311"/>
    </source>
</evidence>
<evidence type="ECO:0000313" key="3">
    <source>
        <dbReference type="EMBL" id="RKN61384.1"/>
    </source>
</evidence>
<proteinExistence type="predicted"/>
<dbReference type="Pfam" id="PF12323">
    <property type="entry name" value="HTH_OrfB_IS605"/>
    <property type="match status" value="1"/>
</dbReference>
<dbReference type="InterPro" id="IPR021027">
    <property type="entry name" value="Transposase_put_HTH"/>
</dbReference>
<organism evidence="3 4">
    <name type="scientific">Paenibacillus ginsengarvi</name>
    <dbReference type="NCBI Taxonomy" id="400777"/>
    <lineage>
        <taxon>Bacteria</taxon>
        <taxon>Bacillati</taxon>
        <taxon>Bacillota</taxon>
        <taxon>Bacilli</taxon>
        <taxon>Bacillales</taxon>
        <taxon>Paenibacillaceae</taxon>
        <taxon>Paenibacillus</taxon>
    </lineage>
</organism>
<protein>
    <recommendedName>
        <fullName evidence="2">Transposase putative helix-turn-helix domain-containing protein</fullName>
    </recommendedName>
</protein>
<dbReference type="EMBL" id="RBAH01000052">
    <property type="protein sequence ID" value="RKN61384.1"/>
    <property type="molecule type" value="Genomic_DNA"/>
</dbReference>
<feature type="compositionally biased region" description="Polar residues" evidence="1">
    <location>
        <begin position="180"/>
        <end position="196"/>
    </location>
</feature>
<feature type="domain" description="Transposase putative helix-turn-helix" evidence="2">
    <location>
        <begin position="37"/>
        <end position="81"/>
    </location>
</feature>
<evidence type="ECO:0000259" key="2">
    <source>
        <dbReference type="Pfam" id="PF12323"/>
    </source>
</evidence>
<reference evidence="3 4" key="1">
    <citation type="journal article" date="2007" name="Int. J. Syst. Evol. Microbiol.">
        <title>Paenibacillus ginsengarvi sp. nov., isolated from soil from ginseng cultivation.</title>
        <authorList>
            <person name="Yoon M.H."/>
            <person name="Ten L.N."/>
            <person name="Im W.T."/>
        </authorList>
    </citation>
    <scope>NUCLEOTIDE SEQUENCE [LARGE SCALE GENOMIC DNA]</scope>
    <source>
        <strain evidence="3 4">KCTC 13059</strain>
    </source>
</reference>
<feature type="region of interest" description="Disordered" evidence="1">
    <location>
        <begin position="81"/>
        <end position="113"/>
    </location>
</feature>
<dbReference type="Proteomes" id="UP000282311">
    <property type="component" value="Unassembled WGS sequence"/>
</dbReference>
<comment type="caution">
    <text evidence="3">The sequence shown here is derived from an EMBL/GenBank/DDBJ whole genome shotgun (WGS) entry which is preliminary data.</text>
</comment>
<sequence length="196" mass="22105">MGTSILNDLETIVYRTKRQTLVPISVVFYIQEVNVLLRTYKFRLYPTSEQQEKIRCTLKRCRLLYNRLLAERIHAYKTEGKAPNLRPASEDVPRAQTADSGVERRTLSGAARCRQAARQGVPSLLSPRQERRKGGVPTLQAAKPLRFVHLFLKRRSLSQKRGEAETATKGGVQKTARFEPQTQSGPDACAASSSRH</sequence>
<gene>
    <name evidence="3" type="ORF">D7M11_35330</name>
</gene>
<keyword evidence="4" id="KW-1185">Reference proteome</keyword>
<name>A0A3B0AM95_9BACL</name>